<comment type="caution">
    <text evidence="2">The sequence shown here is derived from an EMBL/GenBank/DDBJ whole genome shotgun (WGS) entry which is preliminary data.</text>
</comment>
<dbReference type="PANTHER" id="PTHR43792">
    <property type="entry name" value="GNAT FAMILY, PUTATIVE (AFU_ORTHOLOGUE AFUA_3G00765)-RELATED-RELATED"/>
    <property type="match status" value="1"/>
</dbReference>
<dbReference type="EMBL" id="JACHHV010000008">
    <property type="protein sequence ID" value="MBB5887812.1"/>
    <property type="molecule type" value="Genomic_DNA"/>
</dbReference>
<evidence type="ECO:0000259" key="1">
    <source>
        <dbReference type="PROSITE" id="PS51186"/>
    </source>
</evidence>
<dbReference type="PANTHER" id="PTHR43792:SF1">
    <property type="entry name" value="N-ACETYLTRANSFERASE DOMAIN-CONTAINING PROTEIN"/>
    <property type="match status" value="1"/>
</dbReference>
<dbReference type="Proteomes" id="UP000562464">
    <property type="component" value="Unassembled WGS sequence"/>
</dbReference>
<gene>
    <name evidence="2" type="ORF">HNQ37_000689</name>
</gene>
<sequence>MCYIINSVILGKNIANLGKMVGTKRLITKRLLLRRLTEKDGEEFFTNWASDTEVTKFLSWKPHTSIDETKYSLNKRKALYSLPTYYDWGIVTNDDHILIGTITGVNVVQIEKRVEIGYVIGKRWWGNGHMAEALSKVIFYLYNLEGYERIFAKHDILNIQSERVMEKCGMKKEYLKK</sequence>
<evidence type="ECO:0000313" key="2">
    <source>
        <dbReference type="EMBL" id="MBB5887812.1"/>
    </source>
</evidence>
<dbReference type="RefSeq" id="WP_183539310.1">
    <property type="nucleotide sequence ID" value="NZ_JACHHV010000008.1"/>
</dbReference>
<dbReference type="EC" id="2.3.1.267" evidence="2"/>
<keyword evidence="3" id="KW-1185">Reference proteome</keyword>
<dbReference type="InterPro" id="IPR000182">
    <property type="entry name" value="GNAT_dom"/>
</dbReference>
<protein>
    <submittedName>
        <fullName evidence="2">Ribosomal-protein-alanine N-acetyltransferase</fullName>
        <ecNumber evidence="2">2.3.1.267</ecNumber>
    </submittedName>
</protein>
<dbReference type="InterPro" id="IPR016181">
    <property type="entry name" value="Acyl_CoA_acyltransferase"/>
</dbReference>
<proteinExistence type="predicted"/>
<dbReference type="Pfam" id="PF13302">
    <property type="entry name" value="Acetyltransf_3"/>
    <property type="match status" value="1"/>
</dbReference>
<keyword evidence="2" id="KW-0012">Acyltransferase</keyword>
<name>A0A841C895_9LACT</name>
<dbReference type="SUPFAM" id="SSF55729">
    <property type="entry name" value="Acyl-CoA N-acyltransferases (Nat)"/>
    <property type="match status" value="1"/>
</dbReference>
<dbReference type="GO" id="GO:0008999">
    <property type="term" value="F:protein-N-terminal-alanine acetyltransferase activity"/>
    <property type="evidence" value="ECO:0007669"/>
    <property type="project" value="UniProtKB-EC"/>
</dbReference>
<dbReference type="Gene3D" id="3.40.630.30">
    <property type="match status" value="1"/>
</dbReference>
<feature type="domain" description="N-acetyltransferase" evidence="1">
    <location>
        <begin position="31"/>
        <end position="177"/>
    </location>
</feature>
<accession>A0A841C895</accession>
<organism evidence="2 3">
    <name type="scientific">Lactovum miscens</name>
    <dbReference type="NCBI Taxonomy" id="190387"/>
    <lineage>
        <taxon>Bacteria</taxon>
        <taxon>Bacillati</taxon>
        <taxon>Bacillota</taxon>
        <taxon>Bacilli</taxon>
        <taxon>Lactobacillales</taxon>
        <taxon>Streptococcaceae</taxon>
        <taxon>Lactovum</taxon>
    </lineage>
</organism>
<keyword evidence="2" id="KW-0808">Transferase</keyword>
<evidence type="ECO:0000313" key="3">
    <source>
        <dbReference type="Proteomes" id="UP000562464"/>
    </source>
</evidence>
<dbReference type="AlphaFoldDB" id="A0A841C895"/>
<reference evidence="2 3" key="1">
    <citation type="submission" date="2020-08" db="EMBL/GenBank/DDBJ databases">
        <title>Genomic Encyclopedia of Type Strains, Phase IV (KMG-IV): sequencing the most valuable type-strain genomes for metagenomic binning, comparative biology and taxonomic classification.</title>
        <authorList>
            <person name="Goeker M."/>
        </authorList>
    </citation>
    <scope>NUCLEOTIDE SEQUENCE [LARGE SCALE GENOMIC DNA]</scope>
    <source>
        <strain evidence="2 3">DSM 14925</strain>
    </source>
</reference>
<dbReference type="PROSITE" id="PS51186">
    <property type="entry name" value="GNAT"/>
    <property type="match status" value="1"/>
</dbReference>
<dbReference type="InterPro" id="IPR051531">
    <property type="entry name" value="N-acetyltransferase"/>
</dbReference>